<evidence type="ECO:0000259" key="4">
    <source>
        <dbReference type="Pfam" id="PF00582"/>
    </source>
</evidence>
<accession>A0A428ZAT8</accession>
<dbReference type="InterPro" id="IPR006016">
    <property type="entry name" value="UspA"/>
</dbReference>
<dbReference type="PRINTS" id="PR01438">
    <property type="entry name" value="UNVRSLSTRESS"/>
</dbReference>
<keyword evidence="2" id="KW-0547">Nucleotide-binding</keyword>
<name>A0A428ZAT8_KIBAR</name>
<dbReference type="Gene3D" id="3.40.50.620">
    <property type="entry name" value="HUPs"/>
    <property type="match status" value="2"/>
</dbReference>
<dbReference type="AlphaFoldDB" id="A0A428ZAT8"/>
<feature type="domain" description="UspA" evidence="4">
    <location>
        <begin position="148"/>
        <end position="285"/>
    </location>
</feature>
<proteinExistence type="inferred from homology"/>
<dbReference type="GO" id="GO:0005524">
    <property type="term" value="F:ATP binding"/>
    <property type="evidence" value="ECO:0007669"/>
    <property type="project" value="UniProtKB-KW"/>
</dbReference>
<evidence type="ECO:0000256" key="2">
    <source>
        <dbReference type="ARBA" id="ARBA00022741"/>
    </source>
</evidence>
<dbReference type="OrthoDB" id="3404132at2"/>
<dbReference type="RefSeq" id="WP_037267525.1">
    <property type="nucleotide sequence ID" value="NZ_QHKI01000013.1"/>
</dbReference>
<protein>
    <submittedName>
        <fullName evidence="5">Universal stress protein</fullName>
    </submittedName>
</protein>
<dbReference type="Pfam" id="PF00582">
    <property type="entry name" value="Usp"/>
    <property type="match status" value="2"/>
</dbReference>
<evidence type="ECO:0000256" key="3">
    <source>
        <dbReference type="ARBA" id="ARBA00022840"/>
    </source>
</evidence>
<gene>
    <name evidence="5" type="ORF">DMH04_17855</name>
</gene>
<dbReference type="PANTHER" id="PTHR46268">
    <property type="entry name" value="STRESS RESPONSE PROTEIN NHAX"/>
    <property type="match status" value="1"/>
</dbReference>
<dbReference type="EMBL" id="QHKI01000013">
    <property type="protein sequence ID" value="RSM85166.1"/>
    <property type="molecule type" value="Genomic_DNA"/>
</dbReference>
<keyword evidence="3" id="KW-0067">ATP-binding</keyword>
<evidence type="ECO:0000256" key="1">
    <source>
        <dbReference type="ARBA" id="ARBA00008791"/>
    </source>
</evidence>
<dbReference type="PANTHER" id="PTHR46268:SF27">
    <property type="entry name" value="UNIVERSAL STRESS PROTEIN RV2623"/>
    <property type="match status" value="1"/>
</dbReference>
<dbReference type="InterPro" id="IPR006015">
    <property type="entry name" value="Universal_stress_UspA"/>
</dbReference>
<dbReference type="SUPFAM" id="SSF52402">
    <property type="entry name" value="Adenine nucleotide alpha hydrolases-like"/>
    <property type="match status" value="2"/>
</dbReference>
<dbReference type="InterPro" id="IPR014729">
    <property type="entry name" value="Rossmann-like_a/b/a_fold"/>
</dbReference>
<organism evidence="5 6">
    <name type="scientific">Kibdelosporangium aridum</name>
    <dbReference type="NCBI Taxonomy" id="2030"/>
    <lineage>
        <taxon>Bacteria</taxon>
        <taxon>Bacillati</taxon>
        <taxon>Actinomycetota</taxon>
        <taxon>Actinomycetes</taxon>
        <taxon>Pseudonocardiales</taxon>
        <taxon>Pseudonocardiaceae</taxon>
        <taxon>Kibdelosporangium</taxon>
    </lineage>
</organism>
<comment type="caution">
    <text evidence="5">The sequence shown here is derived from an EMBL/GenBank/DDBJ whole genome shotgun (WGS) entry which is preliminary data.</text>
</comment>
<evidence type="ECO:0000313" key="6">
    <source>
        <dbReference type="Proteomes" id="UP000287547"/>
    </source>
</evidence>
<sequence length="288" mass="30844">MTKPIVAAVDGSDSAKRAVRWAAGEAIDRGLPLRLVNAWVMIAAYPPVLVPMAVSDVMEREGRDWLNEAMRTAREAAPQVDVSAHLCRGPAAARLIEESKNAELIVLGSRGLGGFTGMLIGSVAVALGAHGHCPIVVVRGEHDRTDGPVVVGVDGSPPSEDAIGFAFAEVSRLNVPLVAVHAWNDMSLYIKFSLPPYRTHWLRVEQEQNRLLEERLAVWRDKYPDVSVKSVVTPDRPAESLLEAAHTAQLVVVGSRGRGGVTGMLLGSTSQALLHHAPCAVAVVRPDC</sequence>
<reference evidence="5 6" key="1">
    <citation type="submission" date="2018-05" db="EMBL/GenBank/DDBJ databases">
        <title>Evolution of GPA BGCs.</title>
        <authorList>
            <person name="Waglechner N."/>
            <person name="Wright G.D."/>
        </authorList>
    </citation>
    <scope>NUCLEOTIDE SEQUENCE [LARGE SCALE GENOMIC DNA]</scope>
    <source>
        <strain evidence="5 6">A82846</strain>
    </source>
</reference>
<feature type="domain" description="UspA" evidence="4">
    <location>
        <begin position="1"/>
        <end position="139"/>
    </location>
</feature>
<dbReference type="Proteomes" id="UP000287547">
    <property type="component" value="Unassembled WGS sequence"/>
</dbReference>
<evidence type="ECO:0000313" key="5">
    <source>
        <dbReference type="EMBL" id="RSM85166.1"/>
    </source>
</evidence>
<comment type="similarity">
    <text evidence="1">Belongs to the universal stress protein A family.</text>
</comment>